<keyword evidence="4" id="KW-1185">Reference proteome</keyword>
<evidence type="ECO:0000256" key="2">
    <source>
        <dbReference type="SAM" id="SignalP"/>
    </source>
</evidence>
<dbReference type="KEGG" id="rst:ATY39_13060"/>
<feature type="compositionally biased region" description="Basic and acidic residues" evidence="1">
    <location>
        <begin position="26"/>
        <end position="37"/>
    </location>
</feature>
<dbReference type="STRING" id="241244.ATY39_13060"/>
<protein>
    <recommendedName>
        <fullName evidence="5">Lipoprotein</fullName>
    </recommendedName>
</protein>
<reference evidence="3 4" key="1">
    <citation type="journal article" date="2016" name="Genome Announc.">
        <title>Whole-Genome Sequence of Rummeliibacillus stabekisii Strain PP9 Isolated from Antarctic Soil.</title>
        <authorList>
            <person name="da Mota F.F."/>
            <person name="Vollu R.E."/>
            <person name="Jurelevicius D."/>
            <person name="Seldin L."/>
        </authorList>
    </citation>
    <scope>NUCLEOTIDE SEQUENCE [LARGE SCALE GENOMIC DNA]</scope>
    <source>
        <strain evidence="3 4">PP9</strain>
    </source>
</reference>
<evidence type="ECO:0008006" key="5">
    <source>
        <dbReference type="Google" id="ProtNLM"/>
    </source>
</evidence>
<dbReference type="Proteomes" id="UP000076021">
    <property type="component" value="Chromosome"/>
</dbReference>
<gene>
    <name evidence="3" type="ORF">ATY39_13060</name>
</gene>
<feature type="signal peptide" evidence="2">
    <location>
        <begin position="1"/>
        <end position="27"/>
    </location>
</feature>
<evidence type="ECO:0000313" key="3">
    <source>
        <dbReference type="EMBL" id="AMX00256.1"/>
    </source>
</evidence>
<dbReference type="AlphaFoldDB" id="A0A143HFJ2"/>
<feature type="chain" id="PRO_5039279704" description="Lipoprotein" evidence="2">
    <location>
        <begin position="28"/>
        <end position="309"/>
    </location>
</feature>
<proteinExistence type="predicted"/>
<dbReference type="EMBL" id="CP014806">
    <property type="protein sequence ID" value="AMX00256.1"/>
    <property type="molecule type" value="Genomic_DNA"/>
</dbReference>
<reference evidence="4" key="2">
    <citation type="submission" date="2016-03" db="EMBL/GenBank/DDBJ databases">
        <authorList>
            <person name="Ploux O."/>
        </authorList>
    </citation>
    <scope>NUCLEOTIDE SEQUENCE [LARGE SCALE GENOMIC DNA]</scope>
    <source>
        <strain evidence="4">PP9</strain>
    </source>
</reference>
<dbReference type="OrthoDB" id="2138638at2"/>
<dbReference type="RefSeq" id="WP_066790446.1">
    <property type="nucleotide sequence ID" value="NZ_CP014806.1"/>
</dbReference>
<dbReference type="PROSITE" id="PS51257">
    <property type="entry name" value="PROKAR_LIPOPROTEIN"/>
    <property type="match status" value="1"/>
</dbReference>
<evidence type="ECO:0000313" key="4">
    <source>
        <dbReference type="Proteomes" id="UP000076021"/>
    </source>
</evidence>
<evidence type="ECO:0000256" key="1">
    <source>
        <dbReference type="SAM" id="MobiDB-lite"/>
    </source>
</evidence>
<organism evidence="3 4">
    <name type="scientific">Rummeliibacillus stabekisii</name>
    <dbReference type="NCBI Taxonomy" id="241244"/>
    <lineage>
        <taxon>Bacteria</taxon>
        <taxon>Bacillati</taxon>
        <taxon>Bacillota</taxon>
        <taxon>Bacilli</taxon>
        <taxon>Bacillales</taxon>
        <taxon>Caryophanaceae</taxon>
        <taxon>Rummeliibacillus</taxon>
    </lineage>
</organism>
<sequence>MKYSAKILSCFVAVGLLTACSSNTDKSADHQNDDENTQKTGQVAKSDNDKKTNETGSTNTLGGTEPEADTEKANKVEGQGNKSSDDSSSSTSKTGKEVENTNSSVVESIRKQIKTNLPVMLPTNLPVEGGKYLTAKVQSNNNNYSVVYYQTDKEVPINDESVKKLSKDDVIAKFTGHQYASTGEASDQIGFEEYSKAGGEKVDLGHNITGYQDAGAGSLWIGWNEGRWSLAARTSTDKPKDGLELAKKAVNYLEDNTLPAPKDHGMIHLSAKESSGNFVKWQNNGVVYSLERIEDSMDMLKTATSVKKD</sequence>
<keyword evidence="2" id="KW-0732">Signal</keyword>
<name>A0A143HFJ2_9BACL</name>
<accession>A0A143HFJ2</accession>
<feature type="region of interest" description="Disordered" evidence="1">
    <location>
        <begin position="22"/>
        <end position="105"/>
    </location>
</feature>